<accession>A0ACB9F4A8</accession>
<comment type="caution">
    <text evidence="1">The sequence shown here is derived from an EMBL/GenBank/DDBJ whole genome shotgun (WGS) entry which is preliminary data.</text>
</comment>
<dbReference type="Proteomes" id="UP001055811">
    <property type="component" value="Linkage Group LG03"/>
</dbReference>
<sequence>MTIEDLVCEFKVFMELVYSHQGSIYFSGNLNYLILLYLYLLLKIFVFVAITKVVIVLIFYLVCILVYFILWV</sequence>
<reference evidence="2" key="1">
    <citation type="journal article" date="2022" name="Mol. Ecol. Resour.">
        <title>The genomes of chicory, endive, great burdock and yacon provide insights into Asteraceae palaeo-polyploidization history and plant inulin production.</title>
        <authorList>
            <person name="Fan W."/>
            <person name="Wang S."/>
            <person name="Wang H."/>
            <person name="Wang A."/>
            <person name="Jiang F."/>
            <person name="Liu H."/>
            <person name="Zhao H."/>
            <person name="Xu D."/>
            <person name="Zhang Y."/>
        </authorList>
    </citation>
    <scope>NUCLEOTIDE SEQUENCE [LARGE SCALE GENOMIC DNA]</scope>
    <source>
        <strain evidence="2">cv. Punajuju</strain>
    </source>
</reference>
<dbReference type="EMBL" id="CM042011">
    <property type="protein sequence ID" value="KAI3765733.1"/>
    <property type="molecule type" value="Genomic_DNA"/>
</dbReference>
<proteinExistence type="predicted"/>
<evidence type="ECO:0000313" key="2">
    <source>
        <dbReference type="Proteomes" id="UP001055811"/>
    </source>
</evidence>
<name>A0ACB9F4A8_CICIN</name>
<protein>
    <submittedName>
        <fullName evidence="1">Uncharacterized protein</fullName>
    </submittedName>
</protein>
<reference evidence="1 2" key="2">
    <citation type="journal article" date="2022" name="Mol. Ecol. Resour.">
        <title>The genomes of chicory, endive, great burdock and yacon provide insights into Asteraceae paleo-polyploidization history and plant inulin production.</title>
        <authorList>
            <person name="Fan W."/>
            <person name="Wang S."/>
            <person name="Wang H."/>
            <person name="Wang A."/>
            <person name="Jiang F."/>
            <person name="Liu H."/>
            <person name="Zhao H."/>
            <person name="Xu D."/>
            <person name="Zhang Y."/>
        </authorList>
    </citation>
    <scope>NUCLEOTIDE SEQUENCE [LARGE SCALE GENOMIC DNA]</scope>
    <source>
        <strain evidence="2">cv. Punajuju</strain>
        <tissue evidence="1">Leaves</tissue>
    </source>
</reference>
<gene>
    <name evidence="1" type="ORF">L2E82_15775</name>
</gene>
<keyword evidence="2" id="KW-1185">Reference proteome</keyword>
<organism evidence="1 2">
    <name type="scientific">Cichorium intybus</name>
    <name type="common">Chicory</name>
    <dbReference type="NCBI Taxonomy" id="13427"/>
    <lineage>
        <taxon>Eukaryota</taxon>
        <taxon>Viridiplantae</taxon>
        <taxon>Streptophyta</taxon>
        <taxon>Embryophyta</taxon>
        <taxon>Tracheophyta</taxon>
        <taxon>Spermatophyta</taxon>
        <taxon>Magnoliopsida</taxon>
        <taxon>eudicotyledons</taxon>
        <taxon>Gunneridae</taxon>
        <taxon>Pentapetalae</taxon>
        <taxon>asterids</taxon>
        <taxon>campanulids</taxon>
        <taxon>Asterales</taxon>
        <taxon>Asteraceae</taxon>
        <taxon>Cichorioideae</taxon>
        <taxon>Cichorieae</taxon>
        <taxon>Cichoriinae</taxon>
        <taxon>Cichorium</taxon>
    </lineage>
</organism>
<evidence type="ECO:0000313" key="1">
    <source>
        <dbReference type="EMBL" id="KAI3765733.1"/>
    </source>
</evidence>